<sequence>MDDLFGQYRYKVDAKGRLSLPAQFRKSLPEGTEMVVLSNAKAGKLLVYTHEEFKKWKDSLFEKRGGYDPNEPAHVKLELALNSLSMPGTIDAAGRITLSKEQREKVGIDKDVTLIGNTNHIEVWDTQRWEEYQSSIDLDALLFG</sequence>
<dbReference type="InterPro" id="IPR007159">
    <property type="entry name" value="SpoVT-AbrB_dom"/>
</dbReference>
<evidence type="ECO:0000256" key="1">
    <source>
        <dbReference type="ARBA" id="ARBA00013860"/>
    </source>
</evidence>
<comment type="caution">
    <text evidence="10">The sequence shown here is derived from an EMBL/GenBank/DDBJ whole genome shotgun (WGS) entry which is preliminary data.</text>
</comment>
<gene>
    <name evidence="7" type="primary">mraZ</name>
    <name evidence="10" type="ORF">DMP06_02485</name>
    <name evidence="9" type="ORF">K8U77_02090</name>
</gene>
<dbReference type="InterPro" id="IPR037914">
    <property type="entry name" value="SpoVT-AbrB_sf"/>
</dbReference>
<evidence type="ECO:0000313" key="9">
    <source>
        <dbReference type="EMBL" id="HJF64894.1"/>
    </source>
</evidence>
<reference evidence="9" key="4">
    <citation type="submission" date="2021-09" db="EMBL/GenBank/DDBJ databases">
        <authorList>
            <person name="Gilroy R."/>
        </authorList>
    </citation>
    <scope>NUCLEOTIDE SEQUENCE</scope>
    <source>
        <strain evidence="9">ChiGjej6B6-11269</strain>
    </source>
</reference>
<keyword evidence="11" id="KW-1185">Reference proteome</keyword>
<keyword evidence="5 7" id="KW-0238">DNA-binding</keyword>
<dbReference type="SUPFAM" id="SSF89447">
    <property type="entry name" value="AbrB/MazE/MraZ-like"/>
    <property type="match status" value="1"/>
</dbReference>
<dbReference type="InterPro" id="IPR035644">
    <property type="entry name" value="MraZ_C"/>
</dbReference>
<dbReference type="Proteomes" id="UP000269591">
    <property type="component" value="Unassembled WGS sequence"/>
</dbReference>
<evidence type="ECO:0000313" key="10">
    <source>
        <dbReference type="EMBL" id="RNL41466.1"/>
    </source>
</evidence>
<proteinExistence type="inferred from homology"/>
<dbReference type="CDD" id="cd16321">
    <property type="entry name" value="MraZ_C"/>
    <property type="match status" value="1"/>
</dbReference>
<comment type="subcellular location">
    <subcellularLocation>
        <location evidence="7">Cytoplasm</location>
        <location evidence="7">Nucleoid</location>
    </subcellularLocation>
</comment>
<dbReference type="InterPro" id="IPR003444">
    <property type="entry name" value="MraZ"/>
</dbReference>
<organism evidence="10 11">
    <name type="scientific">Slackia equolifaciens</name>
    <dbReference type="NCBI Taxonomy" id="498718"/>
    <lineage>
        <taxon>Bacteria</taxon>
        <taxon>Bacillati</taxon>
        <taxon>Actinomycetota</taxon>
        <taxon>Coriobacteriia</taxon>
        <taxon>Eggerthellales</taxon>
        <taxon>Eggerthellaceae</taxon>
        <taxon>Slackia</taxon>
    </lineage>
</organism>
<dbReference type="GO" id="GO:0009295">
    <property type="term" value="C:nucleoid"/>
    <property type="evidence" value="ECO:0007669"/>
    <property type="project" value="UniProtKB-SubCell"/>
</dbReference>
<evidence type="ECO:0000256" key="5">
    <source>
        <dbReference type="ARBA" id="ARBA00023125"/>
    </source>
</evidence>
<dbReference type="Pfam" id="PF02381">
    <property type="entry name" value="MraZ"/>
    <property type="match status" value="2"/>
</dbReference>
<dbReference type="EMBL" id="DYWI01000034">
    <property type="protein sequence ID" value="HJF64894.1"/>
    <property type="molecule type" value="Genomic_DNA"/>
</dbReference>
<reference evidence="10" key="2">
    <citation type="journal article" date="2019" name="Microbiol. Resour. Announc.">
        <title>Draft Genome Sequences of Type Strains of Gordonibacter faecihominis, Paraeggerthella hongkongensis, Parvibacter caecicola,Slackia equolifaciens, Slackia faecicanis, and Slackia isoflavoniconvertens.</title>
        <authorList>
            <person name="Danylec N."/>
            <person name="Stoll D.A."/>
            <person name="Dotsch A."/>
            <person name="Huch M."/>
        </authorList>
    </citation>
    <scope>NUCLEOTIDE SEQUENCE</scope>
    <source>
        <strain evidence="10">DSM 24851</strain>
    </source>
</reference>
<dbReference type="GO" id="GO:0003700">
    <property type="term" value="F:DNA-binding transcription factor activity"/>
    <property type="evidence" value="ECO:0007669"/>
    <property type="project" value="UniProtKB-UniRule"/>
</dbReference>
<feature type="domain" description="SpoVT-AbrB" evidence="8">
    <location>
        <begin position="7"/>
        <end position="52"/>
    </location>
</feature>
<dbReference type="InterPro" id="IPR020603">
    <property type="entry name" value="MraZ_dom"/>
</dbReference>
<dbReference type="InterPro" id="IPR035642">
    <property type="entry name" value="MraZ_N"/>
</dbReference>
<evidence type="ECO:0000256" key="7">
    <source>
        <dbReference type="HAMAP-Rule" id="MF_01008"/>
    </source>
</evidence>
<dbReference type="PROSITE" id="PS51740">
    <property type="entry name" value="SPOVT_ABRB"/>
    <property type="match status" value="2"/>
</dbReference>
<reference evidence="11" key="1">
    <citation type="submission" date="2018-05" db="EMBL/GenBank/DDBJ databases">
        <title>Genome Sequencing of selected type strains of the family Eggerthellaceae.</title>
        <authorList>
            <person name="Danylec N."/>
            <person name="Stoll D.A."/>
            <person name="Doetsch A."/>
            <person name="Huch M."/>
        </authorList>
    </citation>
    <scope>NUCLEOTIDE SEQUENCE [LARGE SCALE GENOMIC DNA]</scope>
    <source>
        <strain evidence="11">DSM 24851</strain>
    </source>
</reference>
<dbReference type="HAMAP" id="MF_01008">
    <property type="entry name" value="MraZ"/>
    <property type="match status" value="1"/>
</dbReference>
<evidence type="ECO:0000259" key="8">
    <source>
        <dbReference type="PROSITE" id="PS51740"/>
    </source>
</evidence>
<keyword evidence="4 7" id="KW-0805">Transcription regulation</keyword>
<keyword evidence="3" id="KW-0677">Repeat</keyword>
<keyword evidence="2 7" id="KW-0963">Cytoplasm</keyword>
<dbReference type="RefSeq" id="WP_123208164.1">
    <property type="nucleotide sequence ID" value="NZ_JBHTHO010000006.1"/>
</dbReference>
<evidence type="ECO:0000256" key="4">
    <source>
        <dbReference type="ARBA" id="ARBA00023015"/>
    </source>
</evidence>
<comment type="similarity">
    <text evidence="7">Belongs to the MraZ family.</text>
</comment>
<feature type="domain" description="SpoVT-AbrB" evidence="8">
    <location>
        <begin position="85"/>
        <end position="128"/>
    </location>
</feature>
<evidence type="ECO:0000256" key="2">
    <source>
        <dbReference type="ARBA" id="ARBA00022490"/>
    </source>
</evidence>
<evidence type="ECO:0000256" key="6">
    <source>
        <dbReference type="ARBA" id="ARBA00023163"/>
    </source>
</evidence>
<dbReference type="PANTHER" id="PTHR34701:SF1">
    <property type="entry name" value="TRANSCRIPTIONAL REGULATOR MRAZ"/>
    <property type="match status" value="1"/>
</dbReference>
<dbReference type="Gene3D" id="3.40.1550.20">
    <property type="entry name" value="Transcriptional regulator MraZ domain"/>
    <property type="match status" value="1"/>
</dbReference>
<name>A0A3N0B4D1_9ACTN</name>
<evidence type="ECO:0000256" key="3">
    <source>
        <dbReference type="ARBA" id="ARBA00022737"/>
    </source>
</evidence>
<evidence type="ECO:0000313" key="11">
    <source>
        <dbReference type="Proteomes" id="UP000269591"/>
    </source>
</evidence>
<reference evidence="9" key="3">
    <citation type="journal article" date="2021" name="PeerJ">
        <title>Extensive microbial diversity within the chicken gut microbiome revealed by metagenomics and culture.</title>
        <authorList>
            <person name="Gilroy R."/>
            <person name="Ravi A."/>
            <person name="Getino M."/>
            <person name="Pursley I."/>
            <person name="Horton D.L."/>
            <person name="Alikhan N.F."/>
            <person name="Baker D."/>
            <person name="Gharbi K."/>
            <person name="Hall N."/>
            <person name="Watson M."/>
            <person name="Adriaenssens E.M."/>
            <person name="Foster-Nyarko E."/>
            <person name="Jarju S."/>
            <person name="Secka A."/>
            <person name="Antonio M."/>
            <person name="Oren A."/>
            <person name="Chaudhuri R.R."/>
            <person name="La Ragione R."/>
            <person name="Hildebrand F."/>
            <person name="Pallen M.J."/>
        </authorList>
    </citation>
    <scope>NUCLEOTIDE SEQUENCE</scope>
    <source>
        <strain evidence="9">ChiGjej6B6-11269</strain>
    </source>
</reference>
<dbReference type="Proteomes" id="UP000786989">
    <property type="component" value="Unassembled WGS sequence"/>
</dbReference>
<dbReference type="GO" id="GO:0000976">
    <property type="term" value="F:transcription cis-regulatory region binding"/>
    <property type="evidence" value="ECO:0007669"/>
    <property type="project" value="TreeGrafter"/>
</dbReference>
<dbReference type="OrthoDB" id="9807753at2"/>
<dbReference type="InterPro" id="IPR038619">
    <property type="entry name" value="MraZ_sf"/>
</dbReference>
<dbReference type="EMBL" id="QIBX01000002">
    <property type="protein sequence ID" value="RNL41466.1"/>
    <property type="molecule type" value="Genomic_DNA"/>
</dbReference>
<keyword evidence="6 7" id="KW-0804">Transcription</keyword>
<accession>A0A3N0B4D1</accession>
<dbReference type="GO" id="GO:2000143">
    <property type="term" value="P:negative regulation of DNA-templated transcription initiation"/>
    <property type="evidence" value="ECO:0007669"/>
    <property type="project" value="TreeGrafter"/>
</dbReference>
<dbReference type="GO" id="GO:0005737">
    <property type="term" value="C:cytoplasm"/>
    <property type="evidence" value="ECO:0007669"/>
    <property type="project" value="UniProtKB-UniRule"/>
</dbReference>
<dbReference type="CDD" id="cd16320">
    <property type="entry name" value="MraZ_N"/>
    <property type="match status" value="1"/>
</dbReference>
<dbReference type="PANTHER" id="PTHR34701">
    <property type="entry name" value="TRANSCRIPTIONAL REGULATOR MRAZ"/>
    <property type="match status" value="1"/>
</dbReference>
<protein>
    <recommendedName>
        <fullName evidence="1 7">Transcriptional regulator MraZ</fullName>
    </recommendedName>
</protein>
<comment type="subunit">
    <text evidence="7">Forms oligomers.</text>
</comment>
<dbReference type="AlphaFoldDB" id="A0A3N0B4D1"/>